<protein>
    <submittedName>
        <fullName evidence="9">GA-binding protein alpha chain</fullName>
    </submittedName>
</protein>
<comment type="caution">
    <text evidence="9">The sequence shown here is derived from an EMBL/GenBank/DDBJ whole genome shotgun (WGS) entry which is preliminary data.</text>
</comment>
<proteinExistence type="inferred from homology"/>
<name>A0A8X6LWN8_TRICU</name>
<dbReference type="SMART" id="SM00413">
    <property type="entry name" value="ETS"/>
    <property type="match status" value="1"/>
</dbReference>
<dbReference type="InterPro" id="IPR000418">
    <property type="entry name" value="Ets_dom"/>
</dbReference>
<evidence type="ECO:0000256" key="4">
    <source>
        <dbReference type="ARBA" id="ARBA00023125"/>
    </source>
</evidence>
<dbReference type="PROSITE" id="PS00345">
    <property type="entry name" value="ETS_DOMAIN_1"/>
    <property type="match status" value="1"/>
</dbReference>
<keyword evidence="3" id="KW-0597">Phosphoprotein</keyword>
<dbReference type="Gene3D" id="1.10.150.50">
    <property type="entry name" value="Transcription Factor, Ets-1"/>
    <property type="match status" value="1"/>
</dbReference>
<dbReference type="Proteomes" id="UP000887116">
    <property type="component" value="Unassembled WGS sequence"/>
</dbReference>
<dbReference type="InterPro" id="IPR003118">
    <property type="entry name" value="Pointed_dom"/>
</dbReference>
<keyword evidence="4 6" id="KW-0238">DNA-binding</keyword>
<dbReference type="PANTHER" id="PTHR11849">
    <property type="entry name" value="ETS"/>
    <property type="match status" value="1"/>
</dbReference>
<dbReference type="Pfam" id="PF11620">
    <property type="entry name" value="GABP-alpha"/>
    <property type="match status" value="1"/>
</dbReference>
<dbReference type="GO" id="GO:0000981">
    <property type="term" value="F:DNA-binding transcription factor activity, RNA polymerase II-specific"/>
    <property type="evidence" value="ECO:0007669"/>
    <property type="project" value="TreeGrafter"/>
</dbReference>
<evidence type="ECO:0000256" key="6">
    <source>
        <dbReference type="RuleBase" id="RU004019"/>
    </source>
</evidence>
<accession>A0A8X6LWN8</accession>
<dbReference type="SUPFAM" id="SSF46785">
    <property type="entry name" value="Winged helix' DNA-binding domain"/>
    <property type="match status" value="1"/>
</dbReference>
<evidence type="ECO:0000256" key="1">
    <source>
        <dbReference type="ARBA" id="ARBA00004123"/>
    </source>
</evidence>
<dbReference type="PROSITE" id="PS00346">
    <property type="entry name" value="ETS_DOMAIN_2"/>
    <property type="match status" value="1"/>
</dbReference>
<organism evidence="9 10">
    <name type="scientific">Trichonephila clavata</name>
    <name type="common">Joro spider</name>
    <name type="synonym">Nephila clavata</name>
    <dbReference type="NCBI Taxonomy" id="2740835"/>
    <lineage>
        <taxon>Eukaryota</taxon>
        <taxon>Metazoa</taxon>
        <taxon>Ecdysozoa</taxon>
        <taxon>Arthropoda</taxon>
        <taxon>Chelicerata</taxon>
        <taxon>Arachnida</taxon>
        <taxon>Araneae</taxon>
        <taxon>Araneomorphae</taxon>
        <taxon>Entelegynae</taxon>
        <taxon>Araneoidea</taxon>
        <taxon>Nephilidae</taxon>
        <taxon>Trichonephila</taxon>
    </lineage>
</organism>
<evidence type="ECO:0000256" key="3">
    <source>
        <dbReference type="ARBA" id="ARBA00022553"/>
    </source>
</evidence>
<evidence type="ECO:0000256" key="5">
    <source>
        <dbReference type="ARBA" id="ARBA00023242"/>
    </source>
</evidence>
<dbReference type="PRINTS" id="PR00454">
    <property type="entry name" value="ETSDOMAIN"/>
</dbReference>
<dbReference type="InterPro" id="IPR036388">
    <property type="entry name" value="WH-like_DNA-bd_sf"/>
</dbReference>
<evidence type="ECO:0000259" key="8">
    <source>
        <dbReference type="PROSITE" id="PS51433"/>
    </source>
</evidence>
<evidence type="ECO:0000313" key="10">
    <source>
        <dbReference type="Proteomes" id="UP000887116"/>
    </source>
</evidence>
<sequence length="558" mass="63909">MLKCETTIQRKSSISEDFQRCFEQWKKFGDSYIITKKKMKRVGDSITSEETAAGKKIRIASAISSELVAVEHLEPLSGNPLDVIEHQSEVVEIVHASDGSFITSDVESLGLENASNTIIECMDITKPLTYLRSLLEHRTGLDLSEYRFFLQDIQELDASKNLVNQCVQGEGLVQINVNISEMDGIKKINIADVLKPSEEIAVSPVNDEVSARIYFLGDTTFVESTGHQRRKESSEADVQEPLRWIIAPDFRKLQEIHGIPNDPSAWTVEHVKIWLRWATQHFKITKINLNEWNFSGKDLITMTEEKLLEKVTFDPDDVFWAHVELLQKFRIIATIQQPVGIPIFPNEDQAEQSKISRQQQQNKNKVFKIKRVPKIKLPKSANEGGIVQHPGISDQQNDEDVNSKFKRIPRIGPPKIPYEGCPGNPTGNNGQIQLWQFLLELLTDKDFRDFIQWVGDEGEFKLINPEVVAQLWGQRKNKPTMNYEKLSRALRYYYDGEMLAKVHGKRFVYKFVCDLKNLLGYDAYELNKLVTECEMKKNESYHQSTVLTFQTVDSNSPS</sequence>
<dbReference type="InterPro" id="IPR046328">
    <property type="entry name" value="ETS_fam"/>
</dbReference>
<dbReference type="EMBL" id="BMAO01008702">
    <property type="protein sequence ID" value="GFR25691.1"/>
    <property type="molecule type" value="Genomic_DNA"/>
</dbReference>
<dbReference type="Gene3D" id="3.10.20.90">
    <property type="entry name" value="Phosphatidylinositol 3-kinase Catalytic Subunit, Chain A, domain 1"/>
    <property type="match status" value="1"/>
</dbReference>
<dbReference type="SMART" id="SM00251">
    <property type="entry name" value="SAM_PNT"/>
    <property type="match status" value="1"/>
</dbReference>
<feature type="domain" description="ETS" evidence="7">
    <location>
        <begin position="432"/>
        <end position="512"/>
    </location>
</feature>
<dbReference type="InterPro" id="IPR024668">
    <property type="entry name" value="GABP_asu_N"/>
</dbReference>
<dbReference type="FunFam" id="1.10.10.10:FF:000200">
    <property type="entry name" value="GA-binding protein alpha chain, putative"/>
    <property type="match status" value="1"/>
</dbReference>
<dbReference type="GO" id="GO:0043565">
    <property type="term" value="F:sequence-specific DNA binding"/>
    <property type="evidence" value="ECO:0007669"/>
    <property type="project" value="InterPro"/>
</dbReference>
<dbReference type="PROSITE" id="PS50061">
    <property type="entry name" value="ETS_DOMAIN_3"/>
    <property type="match status" value="1"/>
</dbReference>
<dbReference type="InterPro" id="IPR013761">
    <property type="entry name" value="SAM/pointed_sf"/>
</dbReference>
<dbReference type="Pfam" id="PF02198">
    <property type="entry name" value="SAM_PNT"/>
    <property type="match status" value="1"/>
</dbReference>
<dbReference type="FunFam" id="1.10.150.50:FF:000039">
    <property type="entry name" value="GA-binding protein alpha chain, putative"/>
    <property type="match status" value="1"/>
</dbReference>
<dbReference type="OrthoDB" id="6414601at2759"/>
<dbReference type="GO" id="GO:0030154">
    <property type="term" value="P:cell differentiation"/>
    <property type="evidence" value="ECO:0007669"/>
    <property type="project" value="TreeGrafter"/>
</dbReference>
<evidence type="ECO:0000313" key="9">
    <source>
        <dbReference type="EMBL" id="GFR25691.1"/>
    </source>
</evidence>
<dbReference type="SUPFAM" id="SSF47769">
    <property type="entry name" value="SAM/Pointed domain"/>
    <property type="match status" value="1"/>
</dbReference>
<dbReference type="AlphaFoldDB" id="A0A8X6LWN8"/>
<dbReference type="FunFam" id="3.10.20.90:FF:000251">
    <property type="entry name" value="DNA-binding protein Ets97D"/>
    <property type="match status" value="1"/>
</dbReference>
<comment type="similarity">
    <text evidence="2 6">Belongs to the ETS family.</text>
</comment>
<evidence type="ECO:0000259" key="7">
    <source>
        <dbReference type="PROSITE" id="PS50061"/>
    </source>
</evidence>
<dbReference type="PROSITE" id="PS51433">
    <property type="entry name" value="PNT"/>
    <property type="match status" value="1"/>
</dbReference>
<dbReference type="Gene3D" id="1.10.10.10">
    <property type="entry name" value="Winged helix-like DNA-binding domain superfamily/Winged helix DNA-binding domain"/>
    <property type="match status" value="1"/>
</dbReference>
<evidence type="ECO:0000256" key="2">
    <source>
        <dbReference type="ARBA" id="ARBA00005562"/>
    </source>
</evidence>
<dbReference type="Pfam" id="PF00178">
    <property type="entry name" value="Ets"/>
    <property type="match status" value="1"/>
</dbReference>
<dbReference type="InterPro" id="IPR036390">
    <property type="entry name" value="WH_DNA-bd_sf"/>
</dbReference>
<dbReference type="PANTHER" id="PTHR11849:SF195">
    <property type="entry name" value="GA-BINDING PROTEIN ALPHA CHAIN"/>
    <property type="match status" value="1"/>
</dbReference>
<comment type="subcellular location">
    <subcellularLocation>
        <location evidence="1 6">Nucleus</location>
    </subcellularLocation>
</comment>
<feature type="domain" description="PNT" evidence="8">
    <location>
        <begin position="245"/>
        <end position="330"/>
    </location>
</feature>
<keyword evidence="5 6" id="KW-0539">Nucleus</keyword>
<keyword evidence="10" id="KW-1185">Reference proteome</keyword>
<gene>
    <name evidence="9" type="primary">GABPA</name>
    <name evidence="9" type="ORF">TNCT_611671</name>
</gene>
<dbReference type="GO" id="GO:0005634">
    <property type="term" value="C:nucleus"/>
    <property type="evidence" value="ECO:0007669"/>
    <property type="project" value="UniProtKB-SubCell"/>
</dbReference>
<reference evidence="9" key="1">
    <citation type="submission" date="2020-07" db="EMBL/GenBank/DDBJ databases">
        <title>Multicomponent nature underlies the extraordinary mechanical properties of spider dragline silk.</title>
        <authorList>
            <person name="Kono N."/>
            <person name="Nakamura H."/>
            <person name="Mori M."/>
            <person name="Yoshida Y."/>
            <person name="Ohtoshi R."/>
            <person name="Malay A.D."/>
            <person name="Moran D.A.P."/>
            <person name="Tomita M."/>
            <person name="Numata K."/>
            <person name="Arakawa K."/>
        </authorList>
    </citation>
    <scope>NUCLEOTIDE SEQUENCE</scope>
</reference>